<organism evidence="12">
    <name type="scientific">Brassica oleracea</name>
    <name type="common">Wild cabbage</name>
    <dbReference type="NCBI Taxonomy" id="3712"/>
    <lineage>
        <taxon>Eukaryota</taxon>
        <taxon>Viridiplantae</taxon>
        <taxon>Streptophyta</taxon>
        <taxon>Embryophyta</taxon>
        <taxon>Tracheophyta</taxon>
        <taxon>Spermatophyta</taxon>
        <taxon>Magnoliopsida</taxon>
        <taxon>eudicotyledons</taxon>
        <taxon>Gunneridae</taxon>
        <taxon>Pentapetalae</taxon>
        <taxon>rosids</taxon>
        <taxon>malvids</taxon>
        <taxon>Brassicales</taxon>
        <taxon>Brassicaceae</taxon>
        <taxon>Brassiceae</taxon>
        <taxon>Brassica</taxon>
    </lineage>
</organism>
<name>A0A3P6GHA1_BRAOL</name>
<keyword evidence="7" id="KW-0539">Nucleus</keyword>
<dbReference type="InterPro" id="IPR020556">
    <property type="entry name" value="Amidase_CS"/>
</dbReference>
<dbReference type="Gene3D" id="1.10.20.10">
    <property type="entry name" value="Histone, subunit A"/>
    <property type="match status" value="1"/>
</dbReference>
<comment type="similarity">
    <text evidence="2">Belongs to the amidase family.</text>
</comment>
<evidence type="ECO:0000256" key="4">
    <source>
        <dbReference type="ARBA" id="ARBA00023125"/>
    </source>
</evidence>
<comment type="similarity">
    <text evidence="8">Belongs to the NFYC/HAP5 subunit family.</text>
</comment>
<proteinExistence type="inferred from homology"/>
<evidence type="ECO:0000259" key="11">
    <source>
        <dbReference type="Pfam" id="PF01425"/>
    </source>
</evidence>
<dbReference type="AlphaFoldDB" id="A0A3P6GHA1"/>
<protein>
    <recommendedName>
        <fullName evidence="13">Amidase domain-containing protein</fullName>
    </recommendedName>
</protein>
<dbReference type="EMBL" id="LR031879">
    <property type="protein sequence ID" value="VDD59271.1"/>
    <property type="molecule type" value="Genomic_DNA"/>
</dbReference>
<dbReference type="GO" id="GO:0005634">
    <property type="term" value="C:nucleus"/>
    <property type="evidence" value="ECO:0007669"/>
    <property type="project" value="UniProtKB-SubCell"/>
</dbReference>
<dbReference type="FunFam" id="1.10.20.10:FF:000006">
    <property type="entry name" value="Nuclear transcription factor Y subunit gamma"/>
    <property type="match status" value="1"/>
</dbReference>
<feature type="domain" description="Amidase" evidence="11">
    <location>
        <begin position="230"/>
        <end position="616"/>
    </location>
</feature>
<accession>A0A3P6GHA1</accession>
<gene>
    <name evidence="12" type="ORF">BOLC8T52500H</name>
</gene>
<evidence type="ECO:0000256" key="2">
    <source>
        <dbReference type="ARBA" id="ARBA00009199"/>
    </source>
</evidence>
<evidence type="ECO:0000256" key="6">
    <source>
        <dbReference type="ARBA" id="ARBA00023163"/>
    </source>
</evidence>
<feature type="compositionally biased region" description="Polar residues" evidence="9">
    <location>
        <begin position="1"/>
        <end position="29"/>
    </location>
</feature>
<keyword evidence="6" id="KW-0804">Transcription</keyword>
<keyword evidence="3" id="KW-0805">Transcription regulation</keyword>
<feature type="domain" description="Core Histone H2A/H2B/H3" evidence="10">
    <location>
        <begin position="66"/>
        <end position="140"/>
    </location>
</feature>
<feature type="compositionally biased region" description="Low complexity" evidence="9">
    <location>
        <begin position="37"/>
        <end position="46"/>
    </location>
</feature>
<dbReference type="SUPFAM" id="SSF75304">
    <property type="entry name" value="Amidase signature (AS) enzymes"/>
    <property type="match status" value="1"/>
</dbReference>
<dbReference type="PROSITE" id="PS00571">
    <property type="entry name" value="AMIDASES"/>
    <property type="match status" value="1"/>
</dbReference>
<dbReference type="Pfam" id="PF00125">
    <property type="entry name" value="Histone"/>
    <property type="match status" value="1"/>
</dbReference>
<evidence type="ECO:0000256" key="7">
    <source>
        <dbReference type="ARBA" id="ARBA00023242"/>
    </source>
</evidence>
<evidence type="ECO:0008006" key="13">
    <source>
        <dbReference type="Google" id="ProtNLM"/>
    </source>
</evidence>
<evidence type="ECO:0000256" key="8">
    <source>
        <dbReference type="ARBA" id="ARBA00038129"/>
    </source>
</evidence>
<dbReference type="SUPFAM" id="SSF47113">
    <property type="entry name" value="Histone-fold"/>
    <property type="match status" value="1"/>
</dbReference>
<dbReference type="GO" id="GO:0046982">
    <property type="term" value="F:protein heterodimerization activity"/>
    <property type="evidence" value="ECO:0007669"/>
    <property type="project" value="InterPro"/>
</dbReference>
<reference evidence="12" key="1">
    <citation type="submission" date="2018-11" db="EMBL/GenBank/DDBJ databases">
        <authorList>
            <consortium name="Genoscope - CEA"/>
            <person name="William W."/>
        </authorList>
    </citation>
    <scope>NUCLEOTIDE SEQUENCE</scope>
</reference>
<dbReference type="GO" id="GO:0003677">
    <property type="term" value="F:DNA binding"/>
    <property type="evidence" value="ECO:0007669"/>
    <property type="project" value="UniProtKB-KW"/>
</dbReference>
<evidence type="ECO:0000313" key="12">
    <source>
        <dbReference type="EMBL" id="VDD59271.1"/>
    </source>
</evidence>
<dbReference type="InterPro" id="IPR023631">
    <property type="entry name" value="Amidase_dom"/>
</dbReference>
<evidence type="ECO:0000256" key="9">
    <source>
        <dbReference type="SAM" id="MobiDB-lite"/>
    </source>
</evidence>
<dbReference type="PANTHER" id="PTHR46310">
    <property type="entry name" value="AMIDASE 1"/>
    <property type="match status" value="1"/>
</dbReference>
<evidence type="ECO:0000259" key="10">
    <source>
        <dbReference type="Pfam" id="PF00125"/>
    </source>
</evidence>
<evidence type="ECO:0000256" key="3">
    <source>
        <dbReference type="ARBA" id="ARBA00023015"/>
    </source>
</evidence>
<evidence type="ECO:0000256" key="5">
    <source>
        <dbReference type="ARBA" id="ARBA00023159"/>
    </source>
</evidence>
<evidence type="ECO:0000256" key="1">
    <source>
        <dbReference type="ARBA" id="ARBA00004123"/>
    </source>
</evidence>
<dbReference type="InterPro" id="IPR036928">
    <property type="entry name" value="AS_sf"/>
</dbReference>
<comment type="subcellular location">
    <subcellularLocation>
        <location evidence="1">Nucleus</location>
    </subcellularLocation>
</comment>
<keyword evidence="4" id="KW-0238">DNA-binding</keyword>
<dbReference type="GO" id="GO:0016811">
    <property type="term" value="F:hydrolase activity, acting on carbon-nitrogen (but not peptide) bonds, in linear amides"/>
    <property type="evidence" value="ECO:0007669"/>
    <property type="project" value="UniProtKB-ARBA"/>
</dbReference>
<dbReference type="InterPro" id="IPR009072">
    <property type="entry name" value="Histone-fold"/>
</dbReference>
<keyword evidence="5" id="KW-0010">Activator</keyword>
<feature type="region of interest" description="Disordered" evidence="9">
    <location>
        <begin position="1"/>
        <end position="46"/>
    </location>
</feature>
<dbReference type="PANTHER" id="PTHR46310:SF7">
    <property type="entry name" value="AMIDASE 1"/>
    <property type="match status" value="1"/>
</dbReference>
<dbReference type="FunFam" id="3.90.1300.10:FF:000004">
    <property type="entry name" value="Outer envelope protein 64, mitochondrial"/>
    <property type="match status" value="1"/>
</dbReference>
<dbReference type="Gene3D" id="3.90.1300.10">
    <property type="entry name" value="Amidase signature (AS) domain"/>
    <property type="match status" value="1"/>
</dbReference>
<dbReference type="InterPro" id="IPR007125">
    <property type="entry name" value="H2A/H2B/H3"/>
</dbReference>
<dbReference type="CDD" id="cd22908">
    <property type="entry name" value="HFD_NFYC-like"/>
    <property type="match status" value="1"/>
</dbReference>
<dbReference type="Pfam" id="PF01425">
    <property type="entry name" value="Amidase"/>
    <property type="match status" value="1"/>
</dbReference>
<sequence length="629" mass="67769">MDQQEHAQSGAMNYGSNPYQTNPMTTTSAGPAAPPGQLGFHQIHQQQQQQQLAQQLQVFWENQFKEIEKTTDFKNHSLPLARIKKIMKADEDVRMISAEAPVVFARACEMFILELTLRSWNHTEENKRRTLQKNDIAAAVTRTDIFDFLVDIVPREDLRDEVLGSIPRGTVPEAAAAGYPYGYLPAGTAPIGNPGMVMGNPGATVMAISNDFGAFIEKSTISPTPSSSFPSLKGLTFAIKDIFDVEGRVTGFGNPDWLRTHSAATSTAPVVSSLLEAGATSLGITIMDEMAYSINGENAHYGTPVNPVASERVPGGSSSGSAVAVAAGLVDFSIGTDTGGSVRVPASYCGIFGLRPSHGVVSTVGVTPMAQSFDTVGWFARDTATLKRVGCVLLQQTHLDATEPSQLIIADDCFKLCSVPRELLVLPLVQSVDKSFGGNTVINKVDLGAYIEEHVPSLKHFMTSETQREFCIPSLMALSSSMRMLQRFEFKMNHGEWVSLVKPEFGPGISERIEEAIRVSDEKIDLCRLVKTELLTALSTLLGDNGVLVIPTVPGPPPHLQADVVALESFRSRAFSLLSIAGVSGLCQVSIPLGLHENLPISVSLVAKHGSDGFLLSLVDSLSEFMSYS</sequence>